<organism evidence="1">
    <name type="scientific">freshwater metagenome</name>
    <dbReference type="NCBI Taxonomy" id="449393"/>
    <lineage>
        <taxon>unclassified sequences</taxon>
        <taxon>metagenomes</taxon>
        <taxon>ecological metagenomes</taxon>
    </lineage>
</organism>
<proteinExistence type="predicted"/>
<evidence type="ECO:0000313" key="1">
    <source>
        <dbReference type="EMBL" id="CAB4556235.1"/>
    </source>
</evidence>
<gene>
    <name evidence="1" type="ORF">UFOPK1618_00227</name>
</gene>
<dbReference type="AlphaFoldDB" id="A0A6J6CYP4"/>
<name>A0A6J6CYP4_9ZZZZ</name>
<dbReference type="EMBL" id="CAEZTF010000025">
    <property type="protein sequence ID" value="CAB4556235.1"/>
    <property type="molecule type" value="Genomic_DNA"/>
</dbReference>
<reference evidence="1" key="1">
    <citation type="submission" date="2020-05" db="EMBL/GenBank/DDBJ databases">
        <authorList>
            <person name="Chiriac C."/>
            <person name="Salcher M."/>
            <person name="Ghai R."/>
            <person name="Kavagutti S V."/>
        </authorList>
    </citation>
    <scope>NUCLEOTIDE SEQUENCE</scope>
</reference>
<sequence length="67" mass="7819">MRTIFSPREKTVIQPTLDLNERFASNSMFFMSGNYPAMKFEFDANPKLWRTLTRPSKRALEMNAESA</sequence>
<protein>
    <submittedName>
        <fullName evidence="1">Unannotated protein</fullName>
    </submittedName>
</protein>
<accession>A0A6J6CYP4</accession>